<gene>
    <name evidence="4" type="primary">LOC116951997</name>
</gene>
<dbReference type="PANTHER" id="PTHR15337">
    <property type="entry name" value="ANTERIOR GRADIENT PROTEIN-RELATED"/>
    <property type="match status" value="1"/>
</dbReference>
<dbReference type="InterPro" id="IPR036249">
    <property type="entry name" value="Thioredoxin-like_sf"/>
</dbReference>
<dbReference type="Pfam" id="PF13899">
    <property type="entry name" value="Thioredoxin_7"/>
    <property type="match status" value="1"/>
</dbReference>
<evidence type="ECO:0000313" key="3">
    <source>
        <dbReference type="Proteomes" id="UP001318040"/>
    </source>
</evidence>
<name>A0AAJ7XAB4_PETMA</name>
<protein>
    <submittedName>
        <fullName evidence="4">Thioredoxin domain-containing protein 12-like</fullName>
    </submittedName>
</protein>
<feature type="signal peptide" evidence="2">
    <location>
        <begin position="1"/>
        <end position="19"/>
    </location>
</feature>
<dbReference type="GO" id="GO:0005783">
    <property type="term" value="C:endoplasmic reticulum"/>
    <property type="evidence" value="ECO:0007669"/>
    <property type="project" value="TreeGrafter"/>
</dbReference>
<accession>A0AAJ7XAB4</accession>
<evidence type="ECO:0000256" key="1">
    <source>
        <dbReference type="ARBA" id="ARBA00022729"/>
    </source>
</evidence>
<dbReference type="SUPFAM" id="SSF52833">
    <property type="entry name" value="Thioredoxin-like"/>
    <property type="match status" value="1"/>
</dbReference>
<dbReference type="AlphaFoldDB" id="A0AAJ7XAB4"/>
<organism evidence="3 4">
    <name type="scientific">Petromyzon marinus</name>
    <name type="common">Sea lamprey</name>
    <dbReference type="NCBI Taxonomy" id="7757"/>
    <lineage>
        <taxon>Eukaryota</taxon>
        <taxon>Metazoa</taxon>
        <taxon>Chordata</taxon>
        <taxon>Craniata</taxon>
        <taxon>Vertebrata</taxon>
        <taxon>Cyclostomata</taxon>
        <taxon>Hyperoartia</taxon>
        <taxon>Petromyzontiformes</taxon>
        <taxon>Petromyzontidae</taxon>
        <taxon>Petromyzon</taxon>
    </lineage>
</organism>
<keyword evidence="3" id="KW-1185">Reference proteome</keyword>
<dbReference type="Gene3D" id="3.40.30.10">
    <property type="entry name" value="Glutaredoxin"/>
    <property type="match status" value="1"/>
</dbReference>
<dbReference type="Proteomes" id="UP001318040">
    <property type="component" value="Chromosome 44"/>
</dbReference>
<dbReference type="PANTHER" id="PTHR15337:SF11">
    <property type="entry name" value="THIOREDOXIN DOMAIN-CONTAINING PROTEIN"/>
    <property type="match status" value="1"/>
</dbReference>
<dbReference type="RefSeq" id="XP_032826852.1">
    <property type="nucleotide sequence ID" value="XM_032970961.1"/>
</dbReference>
<dbReference type="KEGG" id="pmrn:116951997"/>
<feature type="chain" id="PRO_5042502522" evidence="2">
    <location>
        <begin position="20"/>
        <end position="155"/>
    </location>
</feature>
<evidence type="ECO:0000256" key="2">
    <source>
        <dbReference type="SAM" id="SignalP"/>
    </source>
</evidence>
<keyword evidence="1 2" id="KW-0732">Signal</keyword>
<proteinExistence type="predicted"/>
<reference evidence="4" key="1">
    <citation type="submission" date="2025-08" db="UniProtKB">
        <authorList>
            <consortium name="RefSeq"/>
        </authorList>
    </citation>
    <scope>IDENTIFICATION</scope>
    <source>
        <tissue evidence="4">Sperm</tissue>
    </source>
</reference>
<evidence type="ECO:0000313" key="4">
    <source>
        <dbReference type="RefSeq" id="XP_032826852.1"/>
    </source>
</evidence>
<sequence length="155" mass="17681">MRGAVLLFLLLGLLAASEARKKRSKGDGFGEHIDWVPTLETALEKAKASGKPIMLVLHKDWCPRCQDLKPQISGSTKIYRMSGDFVMVQTEEDPQGDQFALDGHYAPRILFLHPNGQVMKEVYNKSAHQYKYYYSLSKQIEESMDKAKELAYREL</sequence>
<dbReference type="InterPro" id="IPR051099">
    <property type="entry name" value="AGR/TXD"/>
</dbReference>
<dbReference type="GeneID" id="116951997"/>